<dbReference type="PROSITE" id="PS00012">
    <property type="entry name" value="PHOSPHOPANTETHEINE"/>
    <property type="match status" value="2"/>
</dbReference>
<comment type="cofactor">
    <cofactor evidence="1">
        <name>pantetheine 4'-phosphate</name>
        <dbReference type="ChEBI" id="CHEBI:47942"/>
    </cofactor>
</comment>
<gene>
    <name evidence="8" type="ORF">MYCOZU2_03547</name>
</gene>
<dbReference type="Gene3D" id="2.30.38.10">
    <property type="entry name" value="Luciferase, Domain 3"/>
    <property type="match status" value="2"/>
</dbReference>
<dbReference type="GO" id="GO:0017000">
    <property type="term" value="P:antibiotic biosynthetic process"/>
    <property type="evidence" value="ECO:0007669"/>
    <property type="project" value="UniProtKB-KW"/>
</dbReference>
<sequence>MPESGPIDQLICWITSSCSGVRNLLRNRSALLDSTPILLPLNRIHTSRRHRRRQATCEVSGSRNRGAYQLVTLEVCDEQNWPDTRRKNVRDRPATGQDFDQLPLGVRGEWVEPLGESMGRDELALPLTRGQLDIWLSQESGYAGTDWQLGLLIKIEGSIRRDVLERAIRQAVSEAEPLRVSFFEIDGQVLQRPIDCPHVELEFHNLTGSLDPLQDVRRSASSIQRTPMALDGQLFRFVLFQTQAEEFYLFGCCHHIVLDGLGMALVSRRVATIYSAMVAGSPVPDAYFGSAQDLIDLESGYEASTDYLEDEAYWRKNLPPEGGQEYLLPQANANGDPCSPSASVQFDATAVARMQALSKKLRIRRYSVITAASALVVHAWSGSGSEVALDFPVSRRVRPESKALPGMLAGVVPLVLQTSPETTVADFCQHVDIQIRQLLKHQRFPVHQLDGEVGSRGLREPSNRVGVNFIPSRLTLELGGAPATATYTNNGPAGHFGLFFIGAADQLFLSTAGAGQPFSSFGVPYLAARLQQVLMEMTADPQRPISSIEILDAEENDRLDRWSHRAASAQPVTAPTSIPVVFAEHAERTPEAVAVTFDGRAMTYRGLDEAANRLAHLLAGRGVGPGQCVALLFPRCADAIVAMLAVLKTGAAYVPVDPAHASARVEFVLADAAPSALITTAELRSRLDVSDLPVIDVHDPAIEAQPGTALPMPAPENVAYIIYTSGTTGTPKGVAITHHNVTWLIEALDERLPPGGVWAQCYSSAFDLSVWDIWGALLRGRRLLVVPEAVAGSPEDLHALLVAEKVSVLAQIPSSVALLSPEGLESTALVVGGEACPTDVVDRWAAPGRVMINAYGPTEATVCASMSTPLTPGPGLVPIGSPIPGAAMFVLDKWLQPVPAGVVGELYLAGRGVGLGYVRRAGLTASRFVACPFGAPGTRMYRTGDLVSWGADGQLRHLGRADEQVKIRGYRIEVGEVQVALAALDGVDQAAVIAREDRPGNRQLVGYITGTADPAEIRAALADRLPAYMVPAAVVVLPAIPLTANGKLDKRALPAPEFTTGEYRAPAGAVEQILADIYAEVLGMRRVGVDDSFFDLGGDSILSMQVVARARAAGVMCRPRDVFVEQTVARLARVATVASAEAGVVDEGIGPVVATPIMRCLRDVEGPIDEFNQTMVVAAPTGVTEADVAVVLQALLDRHAMLRLRIDDDGAGGWSLEAPAAGSVDARACLHSVDVLSDAALAQARSRLNPGAGVMLNAVWATSTGELALIIHHLAVDGVSWRILLEDLNIAWAQHHGGRPVALPAGGTSFARWSALLAEHARRAEVVAQAESWRRVAAMPAALPTVQPEVDTYESAGQLSASLDVETTRLLLGEAPAAFHAGVGDILLIAFGLAFAEFLGAGAAVPIGIDVEGHGRHEELAPSVDLSRTVGWFTTKYPVAVTVGGLSWAQVVSGGAALGALIKDAKEQLRALPDPLTYGLLRYLNPEVDLGGSDPTIGFNYLGRLGAGVGLPGELWRINEDSLSLAGVAAAVPLPLAHTVELNAGTTDTDAGPQLQANWTWAHSALDDEQVGRLSQLWFEALAGICAHVKAGGGGLTPSDIAPARLSQQQIDELCSQGDVVDVLPLTPVQQGLLFHTSFVPGLDDLYTVQLGITVRGPLDAHRLREAVQAVVNRHPNLVARFREDFGEPVQVIPAKPVIGWQDVELDPAGADADQQVERLCAAERAAVCGLADKPTFRAALIRVAGGGQYRLVLTIHHIVADGWSLPILMREVFGSYYGERLPAAPSYRSFVSWLDRQDRSAAQAVWREVMAGFEAPTMVGTPGQVGRHDVASFRMSAETTASLTELARLCHTTVSTVLQGAWAQLLMWLTGRHDVAFGTAVSGRPTELIGSESIVGLMINTVPVRANATTRTTVADLLEQLQRVHNETLEYEYLALPEIHRATGHDQLFDTLFLYENYPIDASALLGADDLAITALDSREFNHYPLSVVATPGHELSVRVEFDTDAFDRAAIDTLIDRLRRALVAMIADPARRLSSIDLLDRCEHDHLDEWGNRAVLAEPETSAVSIPELFAQATVRDPEAAAISYGDRSWTYREVEESANRLAHLLLSEGAGPGTRVALLLPRTPEAVVAMLAVLKTGAAYVPIDPMVPAARIEFVLGDSAPIAVVTNADMRSRLEGSGLPLIDIDDPAVTTGPETPLAPPAADDIAYVIYTSGTTGTPKGVAVPHRNVTQLLDSLDTQLTLGQVWTQCHSLAFDFAVWEIFGSLLYGGRLVIVPDSVVRSPEELHALLVREQVNVLSQTPSAFYALQIADGLASERGQQLKLQAVVFGGEALEPQRLQTWLNRHPGLPRLINLYGITETTVHASFREILDCDVDSNASPIGLPLTHLAFFVLDGWMRQVPAGVVGELYVAGAGLASGYVGRPGLSSTRFVACPFGAPGARMYRTGDLVSWGADGQLRYVGRADEQVKIRGYRIELGEIRAALADLDGVDQVAVIAREDRPGNKRLVGYITGAADPAEIRTQLGERLPTYMVPTAIVVLEAMPLTVNGKLDVGALPAPEYSDVDRYRAPSSAVEEILAGIYAQVLGVQRVGVDDSFFDLGGDSILSMQVVARARAAGVMCRPRDVFVEQTAARLAQVATVVADGEGGVVDEGTGSVVATPIMRWLHSVEGPVEQFNQTMVLQAPAGVARTDAMVVLQALLDRHATLRLRVDDDGAGGWSLWVPEAGTVDAGGCMDTVDALSAEALVAARSRLHPDTGALLRAVWAESTNQLALIIHHLAVDGVSWRILLEDMNIAWAQRRSGQPVALPATGTSFARWSSLLAEYAQTAEVMAQAEAWRQVAAIPAALPPVQAEDTYVSAGQLSVSLDVETTRLLLGAVPAAFHAGVQDILLIAFGLAWTQFLSISGPIGITVEGHGRQEELAPHVDLSRTVGWFTTKYPVALNFGGPAGGLSWGQVTAGEDALGALIKDAKEQLRALPDPLTYGLLRYLTPEFDPGGSDPVIGFNYLGRLGGAAELSSELWRLSENSFSLGGAAGAVEMPLAHTVELNAGTMDTEAGPQLQASWTWARSALHDKQVSRLAELWFDALAGICAHVRGGGGGLTPSDIAPVRLTQRDIDRLAQQYRIGDVLPLTPLQQGLLYYAGSGHGGDDLYAVQLDITVSGALDPQRLREAVHAVVTRHPHLVAGFCEDFGEPVQVMPADPALAWQYVELRSADGDVEEQVRQLCTAERVAVCDLAGRPPFRAALIRTADDLYRFVLTNHHIVLDGWSKPILLREIFASYYGVRLPAAPSYRSFVTWLAEQDRGAAQTAWREVLDGFGAPSLVGPPGGLALGLRGAESFQVSAETTKALGELARSYHTTVSTVLQAAWALLLTWLTGQDDVVFGTAVSGRPTDLAGAESMIGLLINTVPVRATIGAETTTADLLEQLQGAYTKTLDHQHLALSEIHRITGHDQLFDTMFVYENYPIDTAALSAVDELKITGFTNREYNHYPLSVQVAPGHELGLRVEFDTDVFTADRIEKLVERFKRVLVAMTADVEEQE</sequence>
<dbReference type="Pfam" id="PF00550">
    <property type="entry name" value="PP-binding"/>
    <property type="match status" value="2"/>
</dbReference>
<dbReference type="InterPro" id="IPR045851">
    <property type="entry name" value="AMP-bd_C_sf"/>
</dbReference>
<evidence type="ECO:0000313" key="8">
    <source>
        <dbReference type="EMBL" id="ASL15929.1"/>
    </source>
</evidence>
<dbReference type="InterPro" id="IPR001242">
    <property type="entry name" value="Condensation_dom"/>
</dbReference>
<keyword evidence="3" id="KW-0596">Phosphopantetheine</keyword>
<dbReference type="GO" id="GO:0005829">
    <property type="term" value="C:cytosol"/>
    <property type="evidence" value="ECO:0007669"/>
    <property type="project" value="TreeGrafter"/>
</dbReference>
<reference evidence="8 9" key="1">
    <citation type="journal article" date="2017" name="Lancet Infect. Dis.">
        <title>Global outbreak of severe Mycobacterium chimaera disease after cardiac surgery: a molecular epidemiological study.</title>
        <authorList>
            <person name="van Ingen J."/>
            <person name="Kohl T."/>
            <person name="Kranzer K."/>
            <person name="Hasse B."/>
            <person name="Keller P."/>
            <person name="Szafranska A."/>
            <person name="Hillemann D."/>
            <person name="Chand M."/>
            <person name="Schreiber P."/>
            <person name="Sommerstein R."/>
            <person name="Berger C."/>
            <person name="Genoni M."/>
            <person name="Ruegg C."/>
            <person name="Troillet N."/>
            <person name="Widmer A.F."/>
            <person name="Becker S.L."/>
            <person name="Herrmann M."/>
            <person name="Eckmanns T."/>
            <person name="Haller S."/>
            <person name="Hoeller C."/>
            <person name="Debast S.B."/>
            <person name="Wolfhagen M.J."/>
            <person name="Hopman J."/>
            <person name="Kluytmans J."/>
            <person name="Langelaar M."/>
            <person name="Notermans D.W."/>
            <person name="ten Oever J."/>
            <person name="van den Barselaar P."/>
            <person name="Vonk A.B.A."/>
            <person name="Vos M.C."/>
            <person name="Ahmed N."/>
            <person name="Brown T."/>
            <person name="Crook D."/>
            <person name="Lamagni T."/>
            <person name="Phin N."/>
            <person name="Smith E.G."/>
            <person name="Zambon M."/>
            <person name="Serr A."/>
            <person name="Goetting T."/>
            <person name="Ebner W."/>
            <person name="Thuermer A."/>
            <person name="Utpatel C."/>
            <person name="Sproer C."/>
            <person name="Bunk B."/>
            <person name="Nubel U."/>
            <person name="Bloemberg G."/>
            <person name="Bottger E."/>
            <person name="Niemann S."/>
            <person name="Wagner D."/>
            <person name="Sax H."/>
        </authorList>
    </citation>
    <scope>NUCLEOTIDE SEQUENCE [LARGE SCALE GENOMIC DNA]</scope>
    <source>
        <strain evidence="8 9">ZUERICH-2</strain>
    </source>
</reference>
<dbReference type="FunFam" id="1.10.1200.10:FF:000005">
    <property type="entry name" value="Nonribosomal peptide synthetase 1"/>
    <property type="match status" value="2"/>
</dbReference>
<dbReference type="EMBL" id="CP015267">
    <property type="protein sequence ID" value="ASL15929.1"/>
    <property type="molecule type" value="Genomic_DNA"/>
</dbReference>
<dbReference type="NCBIfam" id="NF003417">
    <property type="entry name" value="PRK04813.1"/>
    <property type="match status" value="2"/>
</dbReference>
<dbReference type="GO" id="GO:0044550">
    <property type="term" value="P:secondary metabolite biosynthetic process"/>
    <property type="evidence" value="ECO:0007669"/>
    <property type="project" value="UniProtKB-ARBA"/>
</dbReference>
<dbReference type="InterPro" id="IPR036736">
    <property type="entry name" value="ACP-like_sf"/>
</dbReference>
<dbReference type="Pfam" id="PF13193">
    <property type="entry name" value="AMP-binding_C"/>
    <property type="match status" value="2"/>
</dbReference>
<dbReference type="UniPathway" id="UPA00011"/>
<protein>
    <submittedName>
        <fullName evidence="8">Linear gramicidin synthetase subunit D</fullName>
    </submittedName>
</protein>
<keyword evidence="5" id="KW-0677">Repeat</keyword>
<dbReference type="FunFam" id="3.40.50.12780:FF:000012">
    <property type="entry name" value="Non-ribosomal peptide synthetase"/>
    <property type="match status" value="2"/>
</dbReference>
<comment type="similarity">
    <text evidence="2">Belongs to the ATP-dependent AMP-binding enzyme family.</text>
</comment>
<dbReference type="NCBIfam" id="TIGR01733">
    <property type="entry name" value="AA-adenyl-dom"/>
    <property type="match status" value="2"/>
</dbReference>
<dbReference type="InterPro" id="IPR000873">
    <property type="entry name" value="AMP-dep_synth/lig_dom"/>
</dbReference>
<dbReference type="Gene3D" id="3.30.559.10">
    <property type="entry name" value="Chloramphenicol acetyltransferase-like domain"/>
    <property type="match status" value="5"/>
</dbReference>
<dbReference type="CDD" id="cd19543">
    <property type="entry name" value="DCL_NRPS"/>
    <property type="match status" value="2"/>
</dbReference>
<dbReference type="Gene3D" id="3.30.300.30">
    <property type="match status" value="2"/>
</dbReference>
<evidence type="ECO:0000256" key="3">
    <source>
        <dbReference type="ARBA" id="ARBA00022450"/>
    </source>
</evidence>
<dbReference type="NCBIfam" id="TIGR01720">
    <property type="entry name" value="NRPS-para261"/>
    <property type="match status" value="2"/>
</dbReference>
<dbReference type="SUPFAM" id="SSF47336">
    <property type="entry name" value="ACP-like"/>
    <property type="match status" value="2"/>
</dbReference>
<dbReference type="PANTHER" id="PTHR45527:SF14">
    <property type="entry name" value="PLIPASTATIN SYNTHASE SUBUNIT B"/>
    <property type="match status" value="1"/>
</dbReference>
<evidence type="ECO:0000256" key="4">
    <source>
        <dbReference type="ARBA" id="ARBA00022553"/>
    </source>
</evidence>
<evidence type="ECO:0000256" key="2">
    <source>
        <dbReference type="ARBA" id="ARBA00006432"/>
    </source>
</evidence>
<dbReference type="InterPro" id="IPR010071">
    <property type="entry name" value="AA_adenyl_dom"/>
</dbReference>
<dbReference type="CDD" id="cd17643">
    <property type="entry name" value="A_NRPS_Cytc1-like"/>
    <property type="match status" value="1"/>
</dbReference>
<dbReference type="FunFam" id="2.30.38.10:FF:000001">
    <property type="entry name" value="Non-ribosomal peptide synthetase PvdI"/>
    <property type="match status" value="1"/>
</dbReference>
<dbReference type="Pfam" id="PF00501">
    <property type="entry name" value="AMP-binding"/>
    <property type="match status" value="2"/>
</dbReference>
<dbReference type="GO" id="GO:0008610">
    <property type="term" value="P:lipid biosynthetic process"/>
    <property type="evidence" value="ECO:0007669"/>
    <property type="project" value="UniProtKB-ARBA"/>
</dbReference>
<dbReference type="SMART" id="SM00823">
    <property type="entry name" value="PKS_PP"/>
    <property type="match status" value="2"/>
</dbReference>
<dbReference type="InterPro" id="IPR006162">
    <property type="entry name" value="Ppantetheine_attach_site"/>
</dbReference>
<dbReference type="PROSITE" id="PS00455">
    <property type="entry name" value="AMP_BINDING"/>
    <property type="match status" value="2"/>
</dbReference>
<evidence type="ECO:0000259" key="7">
    <source>
        <dbReference type="PROSITE" id="PS50075"/>
    </source>
</evidence>
<dbReference type="Pfam" id="PF00668">
    <property type="entry name" value="Condensation"/>
    <property type="match status" value="5"/>
</dbReference>
<dbReference type="GO" id="GO:0003824">
    <property type="term" value="F:catalytic activity"/>
    <property type="evidence" value="ECO:0007669"/>
    <property type="project" value="UniProtKB-KW"/>
</dbReference>
<dbReference type="InterPro" id="IPR009081">
    <property type="entry name" value="PP-bd_ACP"/>
</dbReference>
<dbReference type="InterPro" id="IPR023213">
    <property type="entry name" value="CAT-like_dom_sf"/>
</dbReference>
<dbReference type="InterPro" id="IPR025110">
    <property type="entry name" value="AMP-bd_C"/>
</dbReference>
<dbReference type="Gene3D" id="3.30.559.30">
    <property type="entry name" value="Nonribosomal peptide synthetase, condensation domain"/>
    <property type="match status" value="5"/>
</dbReference>
<dbReference type="GO" id="GO:0031177">
    <property type="term" value="F:phosphopantetheine binding"/>
    <property type="evidence" value="ECO:0007669"/>
    <property type="project" value="InterPro"/>
</dbReference>
<dbReference type="InterPro" id="IPR020806">
    <property type="entry name" value="PKS_PP-bd"/>
</dbReference>
<dbReference type="Proteomes" id="UP000198286">
    <property type="component" value="Chromosome"/>
</dbReference>
<name>A0A7U5MLX3_MYCIT</name>
<dbReference type="FunFam" id="3.40.50.980:FF:000001">
    <property type="entry name" value="Non-ribosomal peptide synthetase"/>
    <property type="match status" value="2"/>
</dbReference>
<dbReference type="Gene3D" id="3.40.50.980">
    <property type="match status" value="4"/>
</dbReference>
<evidence type="ECO:0000256" key="6">
    <source>
        <dbReference type="ARBA" id="ARBA00023194"/>
    </source>
</evidence>
<dbReference type="InterPro" id="IPR020845">
    <property type="entry name" value="AMP-binding_CS"/>
</dbReference>
<dbReference type="Gene3D" id="1.10.1200.10">
    <property type="entry name" value="ACP-like"/>
    <property type="match status" value="2"/>
</dbReference>
<evidence type="ECO:0000256" key="5">
    <source>
        <dbReference type="ARBA" id="ARBA00022737"/>
    </source>
</evidence>
<dbReference type="SUPFAM" id="SSF56801">
    <property type="entry name" value="Acetyl-CoA synthetase-like"/>
    <property type="match status" value="2"/>
</dbReference>
<evidence type="ECO:0000256" key="1">
    <source>
        <dbReference type="ARBA" id="ARBA00001957"/>
    </source>
</evidence>
<proteinExistence type="inferred from homology"/>
<accession>A0A7U5MLX3</accession>
<dbReference type="PANTHER" id="PTHR45527">
    <property type="entry name" value="NONRIBOSOMAL PEPTIDE SYNTHETASE"/>
    <property type="match status" value="1"/>
</dbReference>
<keyword evidence="6" id="KW-0045">Antibiotic biosynthesis</keyword>
<feature type="domain" description="Carrier" evidence="7">
    <location>
        <begin position="1065"/>
        <end position="1139"/>
    </location>
</feature>
<organism evidence="8 9">
    <name type="scientific">Mycobacterium intracellulare subsp. chimaera</name>
    <dbReference type="NCBI Taxonomy" id="222805"/>
    <lineage>
        <taxon>Bacteria</taxon>
        <taxon>Bacillati</taxon>
        <taxon>Actinomycetota</taxon>
        <taxon>Actinomycetes</taxon>
        <taxon>Mycobacteriales</taxon>
        <taxon>Mycobacteriaceae</taxon>
        <taxon>Mycobacterium</taxon>
        <taxon>Mycobacterium avium complex (MAC)</taxon>
    </lineage>
</organism>
<dbReference type="FunFam" id="3.30.300.30:FF:000010">
    <property type="entry name" value="Enterobactin synthetase component F"/>
    <property type="match status" value="2"/>
</dbReference>
<keyword evidence="4" id="KW-0597">Phosphoprotein</keyword>
<dbReference type="InterPro" id="IPR010060">
    <property type="entry name" value="NRPS_synth"/>
</dbReference>
<dbReference type="GO" id="GO:0043041">
    <property type="term" value="P:amino acid activation for nonribosomal peptide biosynthetic process"/>
    <property type="evidence" value="ECO:0007669"/>
    <property type="project" value="TreeGrafter"/>
</dbReference>
<evidence type="ECO:0000313" key="9">
    <source>
        <dbReference type="Proteomes" id="UP000198286"/>
    </source>
</evidence>
<dbReference type="PROSITE" id="PS50075">
    <property type="entry name" value="CARRIER"/>
    <property type="match status" value="2"/>
</dbReference>
<feature type="domain" description="Carrier" evidence="7">
    <location>
        <begin position="2570"/>
        <end position="2647"/>
    </location>
</feature>
<dbReference type="SUPFAM" id="SSF52777">
    <property type="entry name" value="CoA-dependent acyltransferases"/>
    <property type="match status" value="10"/>
</dbReference>